<dbReference type="GeneID" id="30193681"/>
<dbReference type="InterPro" id="IPR001193">
    <property type="entry name" value="MBTPS2"/>
</dbReference>
<feature type="domain" description="Peptidase M50" evidence="7">
    <location>
        <begin position="194"/>
        <end position="306"/>
    </location>
</feature>
<gene>
    <name evidence="8" type="ORF">L198_04468</name>
</gene>
<protein>
    <recommendedName>
        <fullName evidence="5">Endopeptidase S2P</fullName>
    </recommendedName>
</protein>
<proteinExistence type="predicted"/>
<evidence type="ECO:0000313" key="9">
    <source>
        <dbReference type="Proteomes" id="UP000094819"/>
    </source>
</evidence>
<dbReference type="Pfam" id="PF02163">
    <property type="entry name" value="Peptidase_M50"/>
    <property type="match status" value="1"/>
</dbReference>
<evidence type="ECO:0000259" key="7">
    <source>
        <dbReference type="Pfam" id="PF02163"/>
    </source>
</evidence>
<dbReference type="OrthoDB" id="7694678at2759"/>
<evidence type="ECO:0000256" key="3">
    <source>
        <dbReference type="ARBA" id="ARBA00022989"/>
    </source>
</evidence>
<keyword evidence="2 6" id="KW-0812">Transmembrane</keyword>
<dbReference type="EMBL" id="AWGH01000012">
    <property type="protein sequence ID" value="ODN95850.1"/>
    <property type="molecule type" value="Genomic_DNA"/>
</dbReference>
<comment type="caution">
    <text evidence="8">The sequence shown here is derived from an EMBL/GenBank/DDBJ whole genome shotgun (WGS) entry which is preliminary data.</text>
</comment>
<keyword evidence="4 6" id="KW-0472">Membrane</keyword>
<dbReference type="GO" id="GO:0016020">
    <property type="term" value="C:membrane"/>
    <property type="evidence" value="ECO:0007669"/>
    <property type="project" value="InterPro"/>
</dbReference>
<dbReference type="GO" id="GO:0005737">
    <property type="term" value="C:cytoplasm"/>
    <property type="evidence" value="ECO:0007669"/>
    <property type="project" value="TreeGrafter"/>
</dbReference>
<feature type="transmembrane region" description="Helical" evidence="6">
    <location>
        <begin position="73"/>
        <end position="95"/>
    </location>
</feature>
<dbReference type="GO" id="GO:0031293">
    <property type="term" value="P:membrane protein intracellular domain proteolysis"/>
    <property type="evidence" value="ECO:0007669"/>
    <property type="project" value="TreeGrafter"/>
</dbReference>
<evidence type="ECO:0000256" key="5">
    <source>
        <dbReference type="ARBA" id="ARBA00032658"/>
    </source>
</evidence>
<sequence>MLSAISLVPSALLALLLYAVYKLTILLPSAAPFTSLPVHRPLSAPVTGATNKDTLLPPPPLKGQWIVVAEPPWTFSLSTSALNPVPSLVLSFLNFRNSQRLKKLYDLSIALGLVGMVAGIAGAGYAGWAVWTEVWAEFEGHVGVAVGGAVVEGVEMAKRSVDLILPSGETQTGSGGGLQPLIPGITMPLSHLPAFLLALVFNQLVHELGHALSAALDDVQPSKLSLTLSYFVPSMAVEFGSSMDNLDPNAKMRIAISGPVHNLMTWLTLWLLASSGLTSMFWIDRSYQGAVVQDILWTSPLSQHFQPDEVVTHLNDIPLSHSALVSPTEKWTSYLASDTADDTTRGWCVNAVSFLSLSPLPCNASTNGWREGSIAFITNEFDDADAKKEEERCLPPHPILDIPSKGCPCPDHRWVCVRPKSEEIVRIRVRGSWGRERVVLWDGDREEVLRHVRVGKESGRWWTGGVRAGALLFKYAPIVSYVNAADECFRYIKTIAFSLFIFNLLPLPYTDGSQLLSSLLQWHPAPRPLTTRTLQATLSSSKPLTEKSEKIGAEAEEYELGSDEEDQVGLSDVASRRVGMGARKSPLWKRRLRLAVQGYMVVVCVVWVLGWGMLLLLRSS</sequence>
<dbReference type="Proteomes" id="UP000094819">
    <property type="component" value="Unassembled WGS sequence"/>
</dbReference>
<evidence type="ECO:0000313" key="8">
    <source>
        <dbReference type="EMBL" id="ODN95850.1"/>
    </source>
</evidence>
<dbReference type="PANTHER" id="PTHR13325">
    <property type="entry name" value="PROTEASE M50 MEMBRANE-BOUND TRANSCRIPTION FACTOR SITE 2 PROTEASE"/>
    <property type="match status" value="1"/>
</dbReference>
<evidence type="ECO:0000256" key="2">
    <source>
        <dbReference type="ARBA" id="ARBA00022692"/>
    </source>
</evidence>
<dbReference type="InterPro" id="IPR008915">
    <property type="entry name" value="Peptidase_M50"/>
</dbReference>
<dbReference type="GO" id="GO:0004222">
    <property type="term" value="F:metalloendopeptidase activity"/>
    <property type="evidence" value="ECO:0007669"/>
    <property type="project" value="InterPro"/>
</dbReference>
<comment type="subcellular location">
    <subcellularLocation>
        <location evidence="1">Endomembrane system</location>
        <topology evidence="1">Multi-pass membrane protein</topology>
    </subcellularLocation>
</comment>
<dbReference type="AlphaFoldDB" id="A0A1E3J4N5"/>
<keyword evidence="3 6" id="KW-1133">Transmembrane helix</keyword>
<dbReference type="PANTHER" id="PTHR13325:SF3">
    <property type="entry name" value="MEMBRANE-BOUND TRANSCRIPTION FACTOR SITE-2 PROTEASE"/>
    <property type="match status" value="1"/>
</dbReference>
<reference evidence="8 9" key="1">
    <citation type="submission" date="2016-06" db="EMBL/GenBank/DDBJ databases">
        <title>Evolution of pathogenesis and genome organization in the Tremellales.</title>
        <authorList>
            <person name="Cuomo C."/>
            <person name="Litvintseva A."/>
            <person name="Heitman J."/>
            <person name="Chen Y."/>
            <person name="Sun S."/>
            <person name="Springer D."/>
            <person name="Dromer F."/>
            <person name="Young S."/>
            <person name="Zeng Q."/>
            <person name="Chapman S."/>
            <person name="Gujja S."/>
            <person name="Saif S."/>
            <person name="Birren B."/>
        </authorList>
    </citation>
    <scope>NUCLEOTIDE SEQUENCE [LARGE SCALE GENOMIC DNA]</scope>
    <source>
        <strain evidence="8 9">CBS 7118</strain>
    </source>
</reference>
<dbReference type="GO" id="GO:0012505">
    <property type="term" value="C:endomembrane system"/>
    <property type="evidence" value="ECO:0007669"/>
    <property type="project" value="UniProtKB-SubCell"/>
</dbReference>
<dbReference type="RefSeq" id="XP_019031515.1">
    <property type="nucleotide sequence ID" value="XM_019176587.1"/>
</dbReference>
<evidence type="ECO:0000256" key="4">
    <source>
        <dbReference type="ARBA" id="ARBA00023136"/>
    </source>
</evidence>
<evidence type="ECO:0000256" key="6">
    <source>
        <dbReference type="SAM" id="Phobius"/>
    </source>
</evidence>
<name>A0A1E3J4N5_9TREE</name>
<organism evidence="8 9">
    <name type="scientific">Cryptococcus wingfieldii CBS 7118</name>
    <dbReference type="NCBI Taxonomy" id="1295528"/>
    <lineage>
        <taxon>Eukaryota</taxon>
        <taxon>Fungi</taxon>
        <taxon>Dikarya</taxon>
        <taxon>Basidiomycota</taxon>
        <taxon>Agaricomycotina</taxon>
        <taxon>Tremellomycetes</taxon>
        <taxon>Tremellales</taxon>
        <taxon>Cryptococcaceae</taxon>
        <taxon>Cryptococcus</taxon>
    </lineage>
</organism>
<accession>A0A1E3J4N5</accession>
<feature type="transmembrane region" description="Helical" evidence="6">
    <location>
        <begin position="107"/>
        <end position="131"/>
    </location>
</feature>
<evidence type="ECO:0000256" key="1">
    <source>
        <dbReference type="ARBA" id="ARBA00004127"/>
    </source>
</evidence>
<dbReference type="GO" id="GO:1905897">
    <property type="term" value="P:regulation of response to endoplasmic reticulum stress"/>
    <property type="evidence" value="ECO:0007669"/>
    <property type="project" value="TreeGrafter"/>
</dbReference>
<feature type="transmembrane region" description="Helical" evidence="6">
    <location>
        <begin position="594"/>
        <end position="617"/>
    </location>
</feature>
<keyword evidence="9" id="KW-1185">Reference proteome</keyword>